<accession>A0A2S5SZ43</accession>
<keyword evidence="4" id="KW-1185">Reference proteome</keyword>
<dbReference type="PANTHER" id="PTHR42928">
    <property type="entry name" value="TRICARBOXYLATE-BINDING PROTEIN"/>
    <property type="match status" value="1"/>
</dbReference>
<dbReference type="Gene3D" id="3.40.190.10">
    <property type="entry name" value="Periplasmic binding protein-like II"/>
    <property type="match status" value="1"/>
</dbReference>
<proteinExistence type="inferred from homology"/>
<evidence type="ECO:0000256" key="2">
    <source>
        <dbReference type="SAM" id="SignalP"/>
    </source>
</evidence>
<dbReference type="InterPro" id="IPR042100">
    <property type="entry name" value="Bug_dom1"/>
</dbReference>
<dbReference type="Pfam" id="PF03401">
    <property type="entry name" value="TctC"/>
    <property type="match status" value="1"/>
</dbReference>
<reference evidence="3 4" key="1">
    <citation type="submission" date="2018-02" db="EMBL/GenBank/DDBJ databases">
        <title>Reclassifiation of [Polyangium] brachysporum DSM 7029 as Guopingzhaonella breviflexa gen. nov., sp. nov., a member of the family Comamonadaceae.</title>
        <authorList>
            <person name="Tang B."/>
        </authorList>
    </citation>
    <scope>NUCLEOTIDE SEQUENCE [LARGE SCALE GENOMIC DNA]</scope>
    <source>
        <strain evidence="3 4">BCRC 80649</strain>
    </source>
</reference>
<evidence type="ECO:0000313" key="3">
    <source>
        <dbReference type="EMBL" id="PPE68053.1"/>
    </source>
</evidence>
<organism evidence="3 4">
    <name type="scientific">Caldimonas caldifontis</name>
    <dbReference type="NCBI Taxonomy" id="1452508"/>
    <lineage>
        <taxon>Bacteria</taxon>
        <taxon>Pseudomonadati</taxon>
        <taxon>Pseudomonadota</taxon>
        <taxon>Betaproteobacteria</taxon>
        <taxon>Burkholderiales</taxon>
        <taxon>Sphaerotilaceae</taxon>
        <taxon>Caldimonas</taxon>
    </lineage>
</organism>
<dbReference type="CDD" id="cd07012">
    <property type="entry name" value="PBP2_Bug_TTT"/>
    <property type="match status" value="1"/>
</dbReference>
<dbReference type="PANTHER" id="PTHR42928:SF5">
    <property type="entry name" value="BLR1237 PROTEIN"/>
    <property type="match status" value="1"/>
</dbReference>
<keyword evidence="2" id="KW-0732">Signal</keyword>
<dbReference type="AlphaFoldDB" id="A0A2S5SZ43"/>
<dbReference type="InterPro" id="IPR005064">
    <property type="entry name" value="BUG"/>
</dbReference>
<evidence type="ECO:0000313" key="4">
    <source>
        <dbReference type="Proteomes" id="UP000238605"/>
    </source>
</evidence>
<comment type="caution">
    <text evidence="3">The sequence shown here is derived from an EMBL/GenBank/DDBJ whole genome shotgun (WGS) entry which is preliminary data.</text>
</comment>
<feature type="signal peptide" evidence="2">
    <location>
        <begin position="1"/>
        <end position="29"/>
    </location>
</feature>
<comment type="similarity">
    <text evidence="1">Belongs to the UPF0065 (bug) family.</text>
</comment>
<feature type="chain" id="PRO_5015602601" evidence="2">
    <location>
        <begin position="30"/>
        <end position="329"/>
    </location>
</feature>
<dbReference type="EMBL" id="PSNX01000001">
    <property type="protein sequence ID" value="PPE68053.1"/>
    <property type="molecule type" value="Genomic_DNA"/>
</dbReference>
<evidence type="ECO:0000256" key="1">
    <source>
        <dbReference type="ARBA" id="ARBA00006987"/>
    </source>
</evidence>
<sequence>MLRRTLLRASMLAPLLVPPLLLAPQMAAAQDFPQRNLRLVVGFPPGTGPDVVARTLGQQLGERLKQTLIVDNVAGAGGQIAAQQVAKGTPDGHTLLLGEVGSISIAPATHAKLPYNPARELVPVSEVVRADFVLVVPATSAHTDVKALVAAARADKDKFNFGTFGAGTPGHFGAEMFATEAGFKIEPVHFRATGDAMTALINGSVQAAFVSTALAAPQVKGGKLRALATTAAQRSALLPEVPTFTEAGHPNVNFSAWFAVFAPAGTPVSALDVLNREVVAALQSPNVKKQLEDTGFTVRGTSRADTQRMLEAEAQRWSAVAKATGFRID</sequence>
<gene>
    <name evidence="3" type="ORF">C1704_00820</name>
</gene>
<dbReference type="Proteomes" id="UP000238605">
    <property type="component" value="Unassembled WGS sequence"/>
</dbReference>
<dbReference type="Gene3D" id="3.40.190.150">
    <property type="entry name" value="Bordetella uptake gene, domain 1"/>
    <property type="match status" value="1"/>
</dbReference>
<dbReference type="OrthoDB" id="8678477at2"/>
<name>A0A2S5SZ43_9BURK</name>
<dbReference type="RefSeq" id="WP_104300029.1">
    <property type="nucleotide sequence ID" value="NZ_PSNX01000001.1"/>
</dbReference>
<dbReference type="SUPFAM" id="SSF53850">
    <property type="entry name" value="Periplasmic binding protein-like II"/>
    <property type="match status" value="1"/>
</dbReference>
<protein>
    <submittedName>
        <fullName evidence="3">Tripartite tricarboxylate transporter substrate binding protein</fullName>
    </submittedName>
</protein>
<dbReference type="PIRSF" id="PIRSF017082">
    <property type="entry name" value="YflP"/>
    <property type="match status" value="1"/>
</dbReference>